<evidence type="ECO:0000256" key="1">
    <source>
        <dbReference type="SAM" id="MobiDB-lite"/>
    </source>
</evidence>
<dbReference type="Pfam" id="PF05594">
    <property type="entry name" value="Fil_haemagg"/>
    <property type="match status" value="7"/>
</dbReference>
<organism evidence="3">
    <name type="scientific">Herbaspirillum huttiense subsp. nephrolepidis</name>
    <dbReference type="NCBI Taxonomy" id="3075126"/>
    <lineage>
        <taxon>Bacteria</taxon>
        <taxon>Pseudomonadati</taxon>
        <taxon>Pseudomonadota</taxon>
        <taxon>Betaproteobacteria</taxon>
        <taxon>Burkholderiales</taxon>
        <taxon>Oxalobacteraceae</taxon>
        <taxon>Herbaspirillum</taxon>
    </lineage>
</organism>
<name>A0AAE4GC31_9BURK</name>
<feature type="domain" description="Filamentous haemagglutinin FhaB/tRNA nuclease CdiA-like TPS" evidence="2">
    <location>
        <begin position="92"/>
        <end position="212"/>
    </location>
</feature>
<dbReference type="InterPro" id="IPR025157">
    <property type="entry name" value="Hemagglutinin_rpt"/>
</dbReference>
<gene>
    <name evidence="3" type="ORF">RJN63_18975</name>
</gene>
<evidence type="ECO:0000259" key="2">
    <source>
        <dbReference type="SMART" id="SM00912"/>
    </source>
</evidence>
<dbReference type="SUPFAM" id="SSF51126">
    <property type="entry name" value="Pectin lyase-like"/>
    <property type="match status" value="1"/>
</dbReference>
<evidence type="ECO:0000313" key="3">
    <source>
        <dbReference type="EMBL" id="MDT0338926.1"/>
    </source>
</evidence>
<proteinExistence type="predicted"/>
<dbReference type="InterPro" id="IPR011050">
    <property type="entry name" value="Pectin_lyase_fold/virulence"/>
</dbReference>
<dbReference type="InterPro" id="IPR010069">
    <property type="entry name" value="CdiA_FHA1_rpt"/>
</dbReference>
<protein>
    <submittedName>
        <fullName evidence="3">Hemagglutinin repeat-containing protein</fullName>
    </submittedName>
</protein>
<reference evidence="3" key="1">
    <citation type="submission" date="2023-02" db="EMBL/GenBank/DDBJ databases">
        <title>Description of Herbaspirillum huttiense subsp. nephrolepsisexaltata and Herbaspirillum huttiense subsp. lycopersicon.</title>
        <authorList>
            <person name="Poudel M."/>
            <person name="Sharma A."/>
            <person name="Goss E."/>
            <person name="Tapia J.H."/>
            <person name="Harmon C.M."/>
            <person name="Jones J.B."/>
        </authorList>
    </citation>
    <scope>NUCLEOTIDE SEQUENCE</scope>
    <source>
        <strain evidence="3">NC40101</strain>
    </source>
</reference>
<dbReference type="RefSeq" id="WP_310838427.1">
    <property type="nucleotide sequence ID" value="NZ_JAVLSM010000014.1"/>
</dbReference>
<dbReference type="InterPro" id="IPR008638">
    <property type="entry name" value="FhaB/CdiA-like_TPS"/>
</dbReference>
<dbReference type="Pfam" id="PF13332">
    <property type="entry name" value="Fil_haemagg_2"/>
    <property type="match status" value="3"/>
</dbReference>
<sequence length="2592" mass="267742">MNKLCYRVIFNKTRGLLMAVSELGRSHGAAPGADGMATSAVPPLNVARLQPLAFAVLVLAGAQLLTLPAAQAQIVADPSAPRSQQAVVVTTANGLPQVNITTPSAAGVSRNTYSQFDVNKPGAILNNARNDVQSKLGGWIQRNPNLATGTAGVILNEVNSANPSFLRGYVEVAGDRAQVIIANPSGVTCDGCGFINASRTTLTTGTAIMNNGNLDGFVVRRGTVTVQGEGLDSSQSDYTHIIARAVRINAGLWSRDLRITTGANRVNADNQIVEKLDGEGDTPSLSIDVAQLGGMYANKIVLVGTEAGVGVRNAGTIGAAAGEVRISAAGHIENTGKIQSTQTASIAATSLDNRGGKLQATSDLDVTLGSGALDNRAGLLDTSANLRLQAASIDNRDTGASDQGLHGATISVQAQSLDNQRGSMLASQSQTLRTERSLDNSGGVISAAGDLSISGSNLALTNTGGRIQTNAALQVQAASISNTGTSGASQGLLGKRLTLDADVIDNRRGKLRAEEALAIRAATSVDNSAGAISASAGVSIQDRVEAPPARRLSVRNDGGLIETANALDIKAASLSNTDTGGTSQGLRATRISIDADRIDNTRGAILANDSTTVSASGSLDNRAGTISAGGALRIADRNADSASGNGAVNNSRSLAITNTGGKLDAGTTSIDAAALGGDGQVLSQQATTVKLTAGFSNSGTVRSNGSIDIDSGGTLANDGLMQAATLLRIKAPTIMNGAGGTLVGNRLQLNVTDAHTLVNRGLIDAQETVIVTQTLRNLGTGRIFGDHVAIAATTVDNEAETVNGVTSAPVIAARDRLDIGAENVNNREHAILFAGGDMAIGGALDAGNRATGQAGTVNNNSATIEAQGALDLSARTINNTNEHFSTEVVEVSREQKREFQYSGSATRYDNSQVAIINDEADDMWLRDANGNPSVKLGNDFNRYDYTRVIQESRVSQSDPARIWSGQGLRIRADILNNDKSQIIAGGALTGAIGTLNNTEVPGQRIITDSGTAFHFYNMERKGRDEQGVSSTAYYPGQIVQAISLTPTVYQQNTAVAGSGTQVGRLNNAAMANGVRVPGVALAIGGGGAIRLPDNSLFSINTNPALHYLVQSDPRFTNYRTWRSSDYMLQQLNVDPTLTQKRLGDGFYEQKLVREQVAELTGRRFLDGYSTDEAQYRALLEAGVTVARQYKLKVGVELSAAQIAALTADVVLLVEKDVVLPDGSTTRALVPQLYVRLKDGDINGHGALLAADSINLKISDSANNSGTIAGRNLLTLDAATINNTGGRLTAKDATVVAALDVNNIGGTIDAGDKLSVSAGRDLNLVTTTRDTATDQATRTSVERVAALYVTNPGGTLTATAARDINAKGAQIANSGEGGSTTLAAGNDVNLDTVTEKSTQSLRWDAKNYRKEAMSSEVGSTIAAAGDVRVMAGNDINARGLNATSDKGAIHLAAANNVNLGTAESRQQVDEGHQTSGSSGWLSKKTVTTRDQLDQSQASGSTVSGNTVSVAAGKDVNVTGSNLVSTRGTQIAAAGDVNIVAASDKSDSTHVRNEVTSGLFSGGGFGVTIGKQEMDNKNRTVSSTAVSSTVGSTEGNVAISAGSGYKQVGSNVMAPKGDIDILARQISILAATDSERNTQDVVFKQSGLTLQITSPVLSAIQTVQQMKKAAESTTDGRMKLLAAANIGFAGKNAYDAVKTGQGVAVEGKDDPQVLTNARNEDGSLKMGADGKPETRDATAADKVGGINLAISLGASKNESHSEASANTAKGSTVAAGGNVSMAATGGGADSNITIQGSNIKAGVNATLKAENEVRLLAAQNTTEQHSSNKGMSASVGVSVGTDGLLFSAGVSGSRGRGDGNDVAQVNTHVDAGNKLTIESGTDTTIKGAVVSGKQVVMEVGTSGNGNLNIESLQDTSTYKSKQQSAGVSVSVGAGKMSGSLNAARSSVDGNYASVNEQSGIKAGDGGFQINVKGNTDLKGAKIASTDKAAAEGKNSLTTETLTQSDIQNRSDYKAESQSVGIGTGFDGSKLAMNGTGIGVGSASGSESSTTRSGISQADIKITDDAAQQAKTGKTAAQTIASINTDVSSDRDTSGKLNKTWNGQALQADVQAQAQIMEMFGKNAAREIGRYATTKVNEINAKIEVAQSEAEKSALIAERDKWSEGGLYRTALHTAAGLLGGGVGGAMGAATSSVAMPQLAKLIANTDLPLPIRQAMAQVAAAALGGLAGGASGLAAGIHVEANNRQLHESESEKLSALKKGKTPEEQQRLNAAACALVRCADGVPQSDPYYSLLKGLQDKGATYQNELETLRKTGEFVYIPRFDDISDFITRNSEYRQRAKGLSDLVAGTIGMVGGGALAVGGLALCGPSAGVSCATIPLGAFIAKTSNDQAQEGNQALFGAYRSTEGQRVIASFDIETYPGERIPLEEIGVEAGKRALIQVLGKYFPKILMGAEEGVLKRTASEVSGSIKISKNTELAVGAAEISKVGNFADEAKLIDHFKKHGREFGSETAEDYLKVGQQIMEQGQKVEYIYKGERRTGFVQFMGNRKNGQSKFGFVGTNSDGAITTIHIESGNSFWKMLNNGNVDKVIKPKP</sequence>
<dbReference type="NCBIfam" id="TIGR01731">
    <property type="entry name" value="fil_hemag_20aa"/>
    <property type="match status" value="15"/>
</dbReference>
<feature type="compositionally biased region" description="Basic and acidic residues" evidence="1">
    <location>
        <begin position="1716"/>
        <end position="1734"/>
    </location>
</feature>
<dbReference type="Pfam" id="PF05860">
    <property type="entry name" value="TPS"/>
    <property type="match status" value="1"/>
</dbReference>
<dbReference type="InterPro" id="IPR008619">
    <property type="entry name" value="Filamentous_hemagglutn_rpt"/>
</dbReference>
<dbReference type="Pfam" id="PF13018">
    <property type="entry name" value="ESPR"/>
    <property type="match status" value="1"/>
</dbReference>
<comment type="caution">
    <text evidence="3">The sequence shown here is derived from an EMBL/GenBank/DDBJ whole genome shotgun (WGS) entry which is preliminary data.</text>
</comment>
<dbReference type="Gene3D" id="2.160.20.10">
    <property type="entry name" value="Single-stranded right-handed beta-helix, Pectin lyase-like"/>
    <property type="match status" value="1"/>
</dbReference>
<feature type="region of interest" description="Disordered" evidence="1">
    <location>
        <begin position="1711"/>
        <end position="1734"/>
    </location>
</feature>
<dbReference type="SMART" id="SM00912">
    <property type="entry name" value="Haemagg_act"/>
    <property type="match status" value="1"/>
</dbReference>
<dbReference type="EMBL" id="JAVRAA010000010">
    <property type="protein sequence ID" value="MDT0338926.1"/>
    <property type="molecule type" value="Genomic_DNA"/>
</dbReference>
<dbReference type="InterPro" id="IPR024973">
    <property type="entry name" value="ESPR"/>
</dbReference>
<accession>A0AAE4GC31</accession>
<feature type="region of interest" description="Disordered" evidence="1">
    <location>
        <begin position="1463"/>
        <end position="1504"/>
    </location>
</feature>
<dbReference type="InterPro" id="IPR012334">
    <property type="entry name" value="Pectin_lyas_fold"/>
</dbReference>
<dbReference type="GO" id="GO:0003824">
    <property type="term" value="F:catalytic activity"/>
    <property type="evidence" value="ECO:0007669"/>
    <property type="project" value="UniProtKB-ARBA"/>
</dbReference>
<dbReference type="NCBIfam" id="TIGR01901">
    <property type="entry name" value="adhes_NPXG"/>
    <property type="match status" value="1"/>
</dbReference>
<feature type="compositionally biased region" description="Polar residues" evidence="1">
    <location>
        <begin position="1472"/>
        <end position="1495"/>
    </location>
</feature>